<proteinExistence type="predicted"/>
<evidence type="ECO:0000313" key="2">
    <source>
        <dbReference type="Proteomes" id="UP000000496"/>
    </source>
</evidence>
<dbReference type="RefSeq" id="WP_013934995.1">
    <property type="nucleotide sequence ID" value="NC_015710.1"/>
</dbReference>
<evidence type="ECO:0000313" key="1">
    <source>
        <dbReference type="EMBL" id="CCB87761.1"/>
    </source>
</evidence>
<organism evidence="1 2">
    <name type="scientific">Simkania negevensis (strain ATCC VR-1471 / DSM 27360 / Z)</name>
    <dbReference type="NCBI Taxonomy" id="331113"/>
    <lineage>
        <taxon>Bacteria</taxon>
        <taxon>Pseudomonadati</taxon>
        <taxon>Chlamydiota</taxon>
        <taxon>Chlamydiia</taxon>
        <taxon>Parachlamydiales</taxon>
        <taxon>Simkaniaceae</taxon>
        <taxon>Simkania</taxon>
    </lineage>
</organism>
<dbReference type="OrthoDB" id="5679620at2"/>
<dbReference type="HOGENOM" id="CLU_151222_0_0_0"/>
<dbReference type="Pfam" id="PF10008">
    <property type="entry name" value="DUF2251"/>
    <property type="match status" value="1"/>
</dbReference>
<geneLocation type="plasmid" evidence="1 2">
    <name>pSn</name>
</geneLocation>
<dbReference type="InterPro" id="IPR014449">
    <property type="entry name" value="UCP007050_HI0931"/>
</dbReference>
<keyword evidence="1" id="KW-0614">Plasmid</keyword>
<dbReference type="KEGG" id="sng:SNE_B24020"/>
<dbReference type="Proteomes" id="UP000000496">
    <property type="component" value="Plasmid pSn"/>
</dbReference>
<reference evidence="1 2" key="2">
    <citation type="journal article" date="2011" name="Mol. Biol. Evol.">
        <title>Unity in variety--the pan-genome of the Chlamydiae.</title>
        <authorList>
            <person name="Collingro A."/>
            <person name="Tischler P."/>
            <person name="Weinmaier T."/>
            <person name="Penz T."/>
            <person name="Heinz E."/>
            <person name="Brunham R.C."/>
            <person name="Read T.D."/>
            <person name="Bavoil P.M."/>
            <person name="Sachse K."/>
            <person name="Kahane S."/>
            <person name="Friedman M.G."/>
            <person name="Rattei T."/>
            <person name="Myers G.S."/>
            <person name="Horn M."/>
        </authorList>
    </citation>
    <scope>NUCLEOTIDE SEQUENCE [LARGE SCALE GENOMIC DNA]</scope>
    <source>
        <strain evidence="2">ATCC VR-1471 / Z</strain>
        <plasmid evidence="1 2">pSn</plasmid>
    </source>
</reference>
<dbReference type="eggNOG" id="COG4316">
    <property type="taxonomic scope" value="Bacteria"/>
</dbReference>
<accession>F8L2R5</accession>
<sequence length="116" mass="13263">MSRGEFYVGKILLTSAVGDQPYYSVFEDDGETGYFYACDERNSEDPILDALHIYNVCGVKDKDKPSLFEIMWKDTRTGLFINGHCHAIFDFAKMEGQCRTNFPPSKCRKVWKPSAC</sequence>
<keyword evidence="2" id="KW-1185">Reference proteome</keyword>
<protein>
    <submittedName>
        <fullName evidence="1">Uncharacterized protein HI_0931</fullName>
    </submittedName>
</protein>
<reference key="1">
    <citation type="journal article" date="2011" name="Mol. Biol. Evol.">
        <title>Unity in variety -- the pan-genome of the Chlamydiae.</title>
        <authorList>
            <person name="Collingro A."/>
            <person name="Tischler P."/>
            <person name="Weinmaier T."/>
            <person name="Penz T."/>
            <person name="Heinz E."/>
            <person name="Brunham R.C."/>
            <person name="Read T.D."/>
            <person name="Bavoil P.M."/>
            <person name="Sachse K."/>
            <person name="Kahane S."/>
            <person name="Friedman M.G."/>
            <person name="Rattei T."/>
            <person name="Myers G.S.A."/>
            <person name="Horn M."/>
        </authorList>
    </citation>
    <scope>NUCLEOTIDE SEQUENCE</scope>
    <source>
        <strain>Z</strain>
    </source>
</reference>
<gene>
    <name evidence="1" type="ordered locus">SNE_B24020</name>
</gene>
<dbReference type="AlphaFoldDB" id="F8L2R5"/>
<dbReference type="EMBL" id="FR872581">
    <property type="protein sequence ID" value="CCB87761.1"/>
    <property type="molecule type" value="Genomic_DNA"/>
</dbReference>
<name>F8L2R5_SIMNZ</name>